<keyword evidence="9 10" id="KW-0234">DNA repair</keyword>
<dbReference type="HAMAP" id="MF_01438">
    <property type="entry name" value="DisA"/>
    <property type="match status" value="1"/>
</dbReference>
<evidence type="ECO:0000256" key="4">
    <source>
        <dbReference type="ARBA" id="ARBA00022741"/>
    </source>
</evidence>
<dbReference type="InterPro" id="IPR023763">
    <property type="entry name" value="DNA_integrity_scanning_protein"/>
</dbReference>
<keyword evidence="7 10" id="KW-0460">Magnesium</keyword>
<dbReference type="InterPro" id="IPR036888">
    <property type="entry name" value="DNA_integrity_DisA_N_sf"/>
</dbReference>
<dbReference type="Proteomes" id="UP001314903">
    <property type="component" value="Unassembled WGS sequence"/>
</dbReference>
<evidence type="ECO:0000259" key="11">
    <source>
        <dbReference type="PROSITE" id="PS51794"/>
    </source>
</evidence>
<dbReference type="PANTHER" id="PTHR34185">
    <property type="entry name" value="DIADENYLATE CYCLASE"/>
    <property type="match status" value="1"/>
</dbReference>
<dbReference type="Pfam" id="PF02457">
    <property type="entry name" value="DAC"/>
    <property type="match status" value="1"/>
</dbReference>
<sequence>MANVFWENKENIGALKMLSPGTPLREGLENVLRAKTGALIVIGDSEDVLDIVDGGFNLNSEFSPAYLYELAKMDGSIILSTDAKKILYANAQLLPDSSIVTKETGTRHRTAERVARQTGKMVISISQRRHIITLYKGSEKYIIEDTSKILTKANQAVQTLEKYKIVLDQFLTNLSALEFEELVTLYDVVMVVQKIEMLMRVVNELERYIIELGNEGRLVKMQMDELMGSVKDEYKYIFKDYINSKAEYKEFKEEIKDLTTEDLLDNVSIAKLLGYTGTQASLDESVYSKGYRILHKIQRLPSNVIENLTDTFTSLSSITNASIQELDDVEGIGEIRARHIKNGIRRIKEQMLLDRHI</sequence>
<keyword evidence="8 10" id="KW-0238">DNA-binding</keyword>
<evidence type="ECO:0000256" key="2">
    <source>
        <dbReference type="ARBA" id="ARBA00022679"/>
    </source>
</evidence>
<dbReference type="SUPFAM" id="SSF47781">
    <property type="entry name" value="RuvA domain 2-like"/>
    <property type="match status" value="1"/>
</dbReference>
<comment type="function">
    <text evidence="10">Participates in a DNA-damage check-point that is active prior to asymmetric division when DNA is damaged. DisA forms globular foci that rapidly scan along the chromosomes during sporulation, searching for lesions. When a lesion is present, DisA pauses at the lesion site. This triggers a cellular response that culminates in a temporary block in sporulation initiation.</text>
</comment>
<dbReference type="EMBL" id="JAGGLI010000018">
    <property type="protein sequence ID" value="MBP2027936.1"/>
    <property type="molecule type" value="Genomic_DNA"/>
</dbReference>
<dbReference type="RefSeq" id="WP_209660993.1">
    <property type="nucleotide sequence ID" value="NZ_JAGGLI010000018.1"/>
</dbReference>
<comment type="similarity">
    <text evidence="10">Belongs to the DisA family.</text>
</comment>
<feature type="binding site" evidence="10">
    <location>
        <position position="93"/>
    </location>
    <ligand>
        <name>ATP</name>
        <dbReference type="ChEBI" id="CHEBI:30616"/>
    </ligand>
</feature>
<dbReference type="Pfam" id="PF10635">
    <property type="entry name" value="DisA-linker"/>
    <property type="match status" value="1"/>
</dbReference>
<feature type="binding site" evidence="10">
    <location>
        <position position="75"/>
    </location>
    <ligand>
        <name>ATP</name>
        <dbReference type="ChEBI" id="CHEBI:30616"/>
    </ligand>
</feature>
<dbReference type="Gene3D" id="1.10.150.20">
    <property type="entry name" value="5' to 3' exonuclease, C-terminal subdomain"/>
    <property type="match status" value="1"/>
</dbReference>
<keyword evidence="3 10" id="KW-0548">Nucleotidyltransferase</keyword>
<evidence type="ECO:0000313" key="13">
    <source>
        <dbReference type="Proteomes" id="UP001314903"/>
    </source>
</evidence>
<evidence type="ECO:0000313" key="12">
    <source>
        <dbReference type="EMBL" id="MBP2027936.1"/>
    </source>
</evidence>
<feature type="binding site" evidence="10">
    <location>
        <begin position="106"/>
        <end position="110"/>
    </location>
    <ligand>
        <name>ATP</name>
        <dbReference type="ChEBI" id="CHEBI:30616"/>
    </ligand>
</feature>
<dbReference type="Gene3D" id="3.40.1700.10">
    <property type="entry name" value="DNA integrity scanning protein, DisA, N-terminal domain"/>
    <property type="match status" value="1"/>
</dbReference>
<evidence type="ECO:0000256" key="7">
    <source>
        <dbReference type="ARBA" id="ARBA00022842"/>
    </source>
</evidence>
<dbReference type="Gene3D" id="1.20.1260.110">
    <property type="entry name" value="DNA integrity scanning linker region"/>
    <property type="match status" value="1"/>
</dbReference>
<keyword evidence="5 10" id="KW-0227">DNA damage</keyword>
<dbReference type="PROSITE" id="PS51794">
    <property type="entry name" value="DAC"/>
    <property type="match status" value="1"/>
</dbReference>
<keyword evidence="13" id="KW-1185">Reference proteome</keyword>
<keyword evidence="6 10" id="KW-0067">ATP-binding</keyword>
<dbReference type="InterPro" id="IPR003390">
    <property type="entry name" value="DNA_integrity_scan_DisA_N"/>
</dbReference>
<dbReference type="InterPro" id="IPR050338">
    <property type="entry name" value="DisA"/>
</dbReference>
<comment type="caution">
    <text evidence="12">The sequence shown here is derived from an EMBL/GenBank/DDBJ whole genome shotgun (WGS) entry which is preliminary data.</text>
</comment>
<comment type="catalytic activity">
    <reaction evidence="1 10">
        <text>2 ATP = 3',3'-c-di-AMP + 2 diphosphate</text>
        <dbReference type="Rhea" id="RHEA:35655"/>
        <dbReference type="ChEBI" id="CHEBI:30616"/>
        <dbReference type="ChEBI" id="CHEBI:33019"/>
        <dbReference type="ChEBI" id="CHEBI:71500"/>
        <dbReference type="EC" id="2.7.7.85"/>
    </reaction>
</comment>
<comment type="cofactor">
    <cofactor evidence="10">
        <name>Mg(2+)</name>
        <dbReference type="ChEBI" id="CHEBI:18420"/>
    </cofactor>
</comment>
<evidence type="ECO:0000256" key="1">
    <source>
        <dbReference type="ARBA" id="ARBA00000877"/>
    </source>
</evidence>
<dbReference type="GO" id="GO:0106408">
    <property type="term" value="F:diadenylate cyclase activity"/>
    <property type="evidence" value="ECO:0007669"/>
    <property type="project" value="UniProtKB-EC"/>
</dbReference>
<evidence type="ECO:0000256" key="8">
    <source>
        <dbReference type="ARBA" id="ARBA00023125"/>
    </source>
</evidence>
<dbReference type="EC" id="2.7.7.85" evidence="10"/>
<dbReference type="SUPFAM" id="SSF143597">
    <property type="entry name" value="YojJ-like"/>
    <property type="match status" value="1"/>
</dbReference>
<dbReference type="PANTHER" id="PTHR34185:SF3">
    <property type="entry name" value="DNA INTEGRITY SCANNING PROTEIN DISA"/>
    <property type="match status" value="1"/>
</dbReference>
<dbReference type="InterPro" id="IPR038331">
    <property type="entry name" value="DisA_sf"/>
</dbReference>
<gene>
    <name evidence="10" type="primary">disA</name>
    <name evidence="12" type="ORF">J2Z35_001734</name>
</gene>
<keyword evidence="2 10" id="KW-0808">Transferase</keyword>
<dbReference type="InterPro" id="IPR010994">
    <property type="entry name" value="RuvA_2-like"/>
</dbReference>
<protein>
    <recommendedName>
        <fullName evidence="10">DNA integrity scanning protein DisA</fullName>
    </recommendedName>
    <alternativeName>
        <fullName evidence="10">Cyclic di-AMP synthase</fullName>
        <shortName evidence="10">c-di-AMP synthase</shortName>
    </alternativeName>
    <alternativeName>
        <fullName evidence="10">Diadenylate cyclase</fullName>
        <ecNumber evidence="10">2.7.7.85</ecNumber>
    </alternativeName>
</protein>
<organism evidence="12 13">
    <name type="scientific">Acetoanaerobium pronyense</name>
    <dbReference type="NCBI Taxonomy" id="1482736"/>
    <lineage>
        <taxon>Bacteria</taxon>
        <taxon>Bacillati</taxon>
        <taxon>Bacillota</taxon>
        <taxon>Clostridia</taxon>
        <taxon>Peptostreptococcales</taxon>
        <taxon>Filifactoraceae</taxon>
        <taxon>Acetoanaerobium</taxon>
    </lineage>
</organism>
<evidence type="ECO:0000256" key="5">
    <source>
        <dbReference type="ARBA" id="ARBA00022763"/>
    </source>
</evidence>
<comment type="subunit">
    <text evidence="10">Homooctamer.</text>
</comment>
<accession>A0ABS4KL28</accession>
<evidence type="ECO:0000256" key="6">
    <source>
        <dbReference type="ARBA" id="ARBA00022840"/>
    </source>
</evidence>
<keyword evidence="4 10" id="KW-0547">Nucleotide-binding</keyword>
<dbReference type="NCBIfam" id="NF010009">
    <property type="entry name" value="PRK13482.1"/>
    <property type="match status" value="1"/>
</dbReference>
<evidence type="ECO:0000256" key="10">
    <source>
        <dbReference type="HAMAP-Rule" id="MF_01438"/>
    </source>
</evidence>
<dbReference type="InterPro" id="IPR018906">
    <property type="entry name" value="DNA_integrity_scan_DisA_link"/>
</dbReference>
<comment type="function">
    <text evidence="10">Has also diadenylate cyclase activity, catalyzing the condensation of 2 ATP molecules into cyclic di-AMP (c-di-AMP). c-di-AMP acts as a signaling molecule that couples DNA integrity with progression of sporulation. The rise in c-di-AMP level generated by DisA while scanning the chromosome, operates as a positive signal that advances sporulation; upon encountering a lesion, the DisA focus arrests at the damaged site and halts c-di-AMP synthesis.</text>
</comment>
<feature type="domain" description="DAC" evidence="11">
    <location>
        <begin position="8"/>
        <end position="146"/>
    </location>
</feature>
<evidence type="ECO:0000256" key="3">
    <source>
        <dbReference type="ARBA" id="ARBA00022695"/>
    </source>
</evidence>
<proteinExistence type="inferred from homology"/>
<reference evidence="12 13" key="1">
    <citation type="submission" date="2021-03" db="EMBL/GenBank/DDBJ databases">
        <title>Genomic Encyclopedia of Type Strains, Phase IV (KMG-IV): sequencing the most valuable type-strain genomes for metagenomic binning, comparative biology and taxonomic classification.</title>
        <authorList>
            <person name="Goeker M."/>
        </authorList>
    </citation>
    <scope>NUCLEOTIDE SEQUENCE [LARGE SCALE GENOMIC DNA]</scope>
    <source>
        <strain evidence="12 13">DSM 27512</strain>
    </source>
</reference>
<name>A0ABS4KL28_9FIRM</name>
<evidence type="ECO:0000256" key="9">
    <source>
        <dbReference type="ARBA" id="ARBA00023204"/>
    </source>
</evidence>